<feature type="region of interest" description="Disordered" evidence="9">
    <location>
        <begin position="142"/>
        <end position="183"/>
    </location>
</feature>
<feature type="coiled-coil region" evidence="8">
    <location>
        <begin position="404"/>
        <end position="431"/>
    </location>
</feature>
<evidence type="ECO:0000313" key="10">
    <source>
        <dbReference type="EMBL" id="MBE9117901.1"/>
    </source>
</evidence>
<evidence type="ECO:0000256" key="8">
    <source>
        <dbReference type="SAM" id="Coils"/>
    </source>
</evidence>
<feature type="coiled-coil region" evidence="8">
    <location>
        <begin position="564"/>
        <end position="591"/>
    </location>
</feature>
<comment type="similarity">
    <text evidence="2">Belongs to the outer membrane factor (OMF) (TC 1.B.17) family.</text>
</comment>
<evidence type="ECO:0000256" key="2">
    <source>
        <dbReference type="ARBA" id="ARBA00007613"/>
    </source>
</evidence>
<dbReference type="PANTHER" id="PTHR30026:SF20">
    <property type="entry name" value="OUTER MEMBRANE PROTEIN TOLC"/>
    <property type="match status" value="1"/>
</dbReference>
<accession>A0A8J7DZX6</accession>
<dbReference type="GO" id="GO:0009279">
    <property type="term" value="C:cell outer membrane"/>
    <property type="evidence" value="ECO:0007669"/>
    <property type="project" value="UniProtKB-SubCell"/>
</dbReference>
<comment type="subcellular location">
    <subcellularLocation>
        <location evidence="1">Cell outer membrane</location>
    </subcellularLocation>
</comment>
<evidence type="ECO:0000256" key="7">
    <source>
        <dbReference type="ARBA" id="ARBA00023237"/>
    </source>
</evidence>
<dbReference type="GO" id="GO:0015288">
    <property type="term" value="F:porin activity"/>
    <property type="evidence" value="ECO:0007669"/>
    <property type="project" value="TreeGrafter"/>
</dbReference>
<feature type="compositionally biased region" description="Low complexity" evidence="9">
    <location>
        <begin position="161"/>
        <end position="177"/>
    </location>
</feature>
<keyword evidence="6" id="KW-0472">Membrane</keyword>
<feature type="coiled-coil region" evidence="8">
    <location>
        <begin position="322"/>
        <end position="379"/>
    </location>
</feature>
<dbReference type="SUPFAM" id="SSF56954">
    <property type="entry name" value="Outer membrane efflux proteins (OEP)"/>
    <property type="match status" value="1"/>
</dbReference>
<dbReference type="Pfam" id="PF02321">
    <property type="entry name" value="OEP"/>
    <property type="match status" value="1"/>
</dbReference>
<sequence>MNDRFNLQRLIRDRDNNLTSLSPRQLFPISSQAVRVGLVFIATISTSFFVNAALRSQPEQKSTVPHTNALENSPNPTVSNSKTTSFSFKDFDRAFPKLPKLSPLPKPKENTQSASDPLIPLQPKKSFTATARKEYERLLNLLQQEPKKTSSAFRRTRAIKPPQSGSPQSRQPIPQRPNLQPHPESNLRIFEQQNAFPITLLDAVTLALANNRDIKNAYLERIVQRADLEVAESTFTPKITPRLEARVLGDGIDGIDTRNRFLDLGASISIKIPTGAEAKIDWGTNLRSFNSRLAPLSNTSTLRQQVNFNIKQPLLRNAGVAVNTADLEKARLTEVINQLELRKTLIDRITDVIFAYRTLIQAQERILIEENALVNAKQQLEITSALIEAGRVAGVEIVQSQALVADIEVRLVEAKNNLEQARSNLIDLLDIDENLRISAIKELEIDEIELNPEELQQFMFANRAEYLQNRLEVERSQLSLLQAENARLWGLDLEANIGETVDNRMDVRAGLVLSRELNDRAIERDFERSRINLLQAENNLAGSEESLNLELANRIRDVELSLRQVELARNARELAERNLEIEQQKQALNRSNIFDIVEVQNDLVNARNIELNAIIDYFNAQTLLDKTIGNTLNTWGVEIDRE</sequence>
<dbReference type="GO" id="GO:1990281">
    <property type="term" value="C:efflux pump complex"/>
    <property type="evidence" value="ECO:0007669"/>
    <property type="project" value="TreeGrafter"/>
</dbReference>
<reference evidence="10" key="1">
    <citation type="submission" date="2020-10" db="EMBL/GenBank/DDBJ databases">
        <authorList>
            <person name="Castelo-Branco R."/>
            <person name="Eusebio N."/>
            <person name="Adriana R."/>
            <person name="Vieira A."/>
            <person name="Brugerolle De Fraissinette N."/>
            <person name="Rezende De Castro R."/>
            <person name="Schneider M.P."/>
            <person name="Vasconcelos V."/>
            <person name="Leao P.N."/>
        </authorList>
    </citation>
    <scope>NUCLEOTIDE SEQUENCE</scope>
    <source>
        <strain evidence="10">LEGE 07157</strain>
    </source>
</reference>
<dbReference type="RefSeq" id="WP_194030989.1">
    <property type="nucleotide sequence ID" value="NZ_JADEWZ010000033.1"/>
</dbReference>
<proteinExistence type="inferred from homology"/>
<keyword evidence="3" id="KW-0813">Transport</keyword>
<keyword evidence="11" id="KW-1185">Reference proteome</keyword>
<evidence type="ECO:0000256" key="3">
    <source>
        <dbReference type="ARBA" id="ARBA00022448"/>
    </source>
</evidence>
<dbReference type="PANTHER" id="PTHR30026">
    <property type="entry name" value="OUTER MEMBRANE PROTEIN TOLC"/>
    <property type="match status" value="1"/>
</dbReference>
<keyword evidence="4" id="KW-1134">Transmembrane beta strand</keyword>
<feature type="region of interest" description="Disordered" evidence="9">
    <location>
        <begin position="60"/>
        <end position="84"/>
    </location>
</feature>
<evidence type="ECO:0000256" key="4">
    <source>
        <dbReference type="ARBA" id="ARBA00022452"/>
    </source>
</evidence>
<evidence type="ECO:0000256" key="1">
    <source>
        <dbReference type="ARBA" id="ARBA00004442"/>
    </source>
</evidence>
<dbReference type="EMBL" id="JADEWZ010000033">
    <property type="protein sequence ID" value="MBE9117901.1"/>
    <property type="molecule type" value="Genomic_DNA"/>
</dbReference>
<dbReference type="InterPro" id="IPR003423">
    <property type="entry name" value="OMP_efflux"/>
</dbReference>
<dbReference type="GO" id="GO:0015562">
    <property type="term" value="F:efflux transmembrane transporter activity"/>
    <property type="evidence" value="ECO:0007669"/>
    <property type="project" value="InterPro"/>
</dbReference>
<evidence type="ECO:0000256" key="5">
    <source>
        <dbReference type="ARBA" id="ARBA00022692"/>
    </source>
</evidence>
<dbReference type="InterPro" id="IPR051906">
    <property type="entry name" value="TolC-like"/>
</dbReference>
<dbReference type="AlphaFoldDB" id="A0A8J7DZX6"/>
<evidence type="ECO:0000256" key="6">
    <source>
        <dbReference type="ARBA" id="ARBA00023136"/>
    </source>
</evidence>
<feature type="region of interest" description="Disordered" evidence="9">
    <location>
        <begin position="97"/>
        <end position="124"/>
    </location>
</feature>
<evidence type="ECO:0000256" key="9">
    <source>
        <dbReference type="SAM" id="MobiDB-lite"/>
    </source>
</evidence>
<evidence type="ECO:0000313" key="11">
    <source>
        <dbReference type="Proteomes" id="UP000654482"/>
    </source>
</evidence>
<name>A0A8J7DZX6_9CYAN</name>
<dbReference type="Proteomes" id="UP000654482">
    <property type="component" value="Unassembled WGS sequence"/>
</dbReference>
<protein>
    <submittedName>
        <fullName evidence="10">TolC family protein</fullName>
    </submittedName>
</protein>
<dbReference type="Gene3D" id="1.20.1600.10">
    <property type="entry name" value="Outer membrane efflux proteins (OEP)"/>
    <property type="match status" value="1"/>
</dbReference>
<keyword evidence="7" id="KW-0998">Cell outer membrane</keyword>
<keyword evidence="8" id="KW-0175">Coiled coil</keyword>
<keyword evidence="5" id="KW-0812">Transmembrane</keyword>
<gene>
    <name evidence="10" type="ORF">IQ249_18545</name>
</gene>
<comment type="caution">
    <text evidence="10">The sequence shown here is derived from an EMBL/GenBank/DDBJ whole genome shotgun (WGS) entry which is preliminary data.</text>
</comment>
<organism evidence="10 11">
    <name type="scientific">Lusitaniella coriacea LEGE 07157</name>
    <dbReference type="NCBI Taxonomy" id="945747"/>
    <lineage>
        <taxon>Bacteria</taxon>
        <taxon>Bacillati</taxon>
        <taxon>Cyanobacteriota</taxon>
        <taxon>Cyanophyceae</taxon>
        <taxon>Spirulinales</taxon>
        <taxon>Lusitaniellaceae</taxon>
        <taxon>Lusitaniella</taxon>
    </lineage>
</organism>